<feature type="signal peptide" evidence="2">
    <location>
        <begin position="1"/>
        <end position="25"/>
    </location>
</feature>
<keyword evidence="4" id="KW-1185">Reference proteome</keyword>
<dbReference type="EMBL" id="JAVHJL010000004">
    <property type="protein sequence ID" value="KAK6505025.1"/>
    <property type="molecule type" value="Genomic_DNA"/>
</dbReference>
<accession>A0AAV9WB02</accession>
<dbReference type="InterPro" id="IPR021476">
    <property type="entry name" value="Egh16-like"/>
</dbReference>
<feature type="chain" id="PRO_5043922911" evidence="2">
    <location>
        <begin position="26"/>
        <end position="374"/>
    </location>
</feature>
<evidence type="ECO:0000256" key="1">
    <source>
        <dbReference type="SAM" id="MobiDB-lite"/>
    </source>
</evidence>
<dbReference type="PANTHER" id="PTHR34618:SF3">
    <property type="entry name" value="GEGH 16 PROTEIN"/>
    <property type="match status" value="1"/>
</dbReference>
<evidence type="ECO:0000313" key="3">
    <source>
        <dbReference type="EMBL" id="KAK6505025.1"/>
    </source>
</evidence>
<organism evidence="3 4">
    <name type="scientific">Arthrobotrys musiformis</name>
    <dbReference type="NCBI Taxonomy" id="47236"/>
    <lineage>
        <taxon>Eukaryota</taxon>
        <taxon>Fungi</taxon>
        <taxon>Dikarya</taxon>
        <taxon>Ascomycota</taxon>
        <taxon>Pezizomycotina</taxon>
        <taxon>Orbiliomycetes</taxon>
        <taxon>Orbiliales</taxon>
        <taxon>Orbiliaceae</taxon>
        <taxon>Arthrobotrys</taxon>
    </lineage>
</organism>
<sequence>MLFKITPAAAFAVVATISGLDVVSAHCRLHSPFGDYNTARVGEKLGHWHGLAIKNNGGGQYPGQYDVMTFSDPVVPPCCKSWWHNNWKKMRPHGRQWMSEGCGSSLMLLQDFYVQTGAPPENSHGKVWGQAPKSGAARWNWINYMFFQAPIPYGGHLQVAARTLEQANAGRIAQATPGGWIQMSSFQVNADGAGPFRCRVDESGTGKGFGINWLNVEIQPGPGAGKEKWKSVWPHGNNKNHVLKVRIPFNIKCKAQYGSIKNVCIMRCENFATNGPFGGCIPFQVVYPEPEIIAPPEVKTVTVTVGQPEPTPIEGGDAGIDVNDNTPENSYRKRDIAEDEASEKVKRDDDDASEKVKRDEDDASEKVKRDEDDS</sequence>
<feature type="region of interest" description="Disordered" evidence="1">
    <location>
        <begin position="306"/>
        <end position="374"/>
    </location>
</feature>
<dbReference type="Proteomes" id="UP001370758">
    <property type="component" value="Unassembled WGS sequence"/>
</dbReference>
<dbReference type="Pfam" id="PF11327">
    <property type="entry name" value="Egh16-like"/>
    <property type="match status" value="1"/>
</dbReference>
<feature type="compositionally biased region" description="Basic and acidic residues" evidence="1">
    <location>
        <begin position="330"/>
        <end position="374"/>
    </location>
</feature>
<proteinExistence type="predicted"/>
<evidence type="ECO:0000256" key="2">
    <source>
        <dbReference type="SAM" id="SignalP"/>
    </source>
</evidence>
<dbReference type="PANTHER" id="PTHR34618">
    <property type="entry name" value="SURFACE PROTEIN MAS1, PUTATIVE-RELATED"/>
    <property type="match status" value="1"/>
</dbReference>
<evidence type="ECO:0000313" key="4">
    <source>
        <dbReference type="Proteomes" id="UP001370758"/>
    </source>
</evidence>
<comment type="caution">
    <text evidence="3">The sequence shown here is derived from an EMBL/GenBank/DDBJ whole genome shotgun (WGS) entry which is preliminary data.</text>
</comment>
<protein>
    <submittedName>
        <fullName evidence="3">Uncharacterized protein</fullName>
    </submittedName>
</protein>
<gene>
    <name evidence="3" type="ORF">TWF481_006957</name>
</gene>
<dbReference type="AlphaFoldDB" id="A0AAV9WB02"/>
<keyword evidence="2" id="KW-0732">Signal</keyword>
<name>A0AAV9WB02_9PEZI</name>
<reference evidence="3 4" key="1">
    <citation type="submission" date="2023-08" db="EMBL/GenBank/DDBJ databases">
        <authorList>
            <person name="Palmer J.M."/>
        </authorList>
    </citation>
    <scope>NUCLEOTIDE SEQUENCE [LARGE SCALE GENOMIC DNA]</scope>
    <source>
        <strain evidence="3 4">TWF481</strain>
    </source>
</reference>